<evidence type="ECO:0008006" key="4">
    <source>
        <dbReference type="Google" id="ProtNLM"/>
    </source>
</evidence>
<gene>
    <name evidence="2" type="ORF">STCU_06064</name>
</gene>
<reference evidence="2 3" key="1">
    <citation type="journal article" date="2013" name="PLoS ONE">
        <title>Predicting the Proteins of Angomonas deanei, Strigomonas culicis and Their Respective Endosymbionts Reveals New Aspects of the Trypanosomatidae Family.</title>
        <authorList>
            <person name="Motta M.C."/>
            <person name="Martins A.C."/>
            <person name="de Souza S.S."/>
            <person name="Catta-Preta C.M."/>
            <person name="Silva R."/>
            <person name="Klein C.C."/>
            <person name="de Almeida L.G."/>
            <person name="de Lima Cunha O."/>
            <person name="Ciapina L.P."/>
            <person name="Brocchi M."/>
            <person name="Colabardini A.C."/>
            <person name="de Araujo Lima B."/>
            <person name="Machado C.R."/>
            <person name="de Almeida Soares C.M."/>
            <person name="Probst C.M."/>
            <person name="de Menezes C.B."/>
            <person name="Thompson C.E."/>
            <person name="Bartholomeu D.C."/>
            <person name="Gradia D.F."/>
            <person name="Pavoni D.P."/>
            <person name="Grisard E.C."/>
            <person name="Fantinatti-Garboggini F."/>
            <person name="Marchini F.K."/>
            <person name="Rodrigues-Luiz G.F."/>
            <person name="Wagner G."/>
            <person name="Goldman G.H."/>
            <person name="Fietto J.L."/>
            <person name="Elias M.C."/>
            <person name="Goldman M.H."/>
            <person name="Sagot M.F."/>
            <person name="Pereira M."/>
            <person name="Stoco P.H."/>
            <person name="de Mendonca-Neto R.P."/>
            <person name="Teixeira S.M."/>
            <person name="Maciel T.E."/>
            <person name="de Oliveira Mendes T.A."/>
            <person name="Urmenyi T.P."/>
            <person name="de Souza W."/>
            <person name="Schenkman S."/>
            <person name="de Vasconcelos A.T."/>
        </authorList>
    </citation>
    <scope>NUCLEOTIDE SEQUENCE [LARGE SCALE GENOMIC DNA]</scope>
</reference>
<dbReference type="GO" id="GO:0051125">
    <property type="term" value="P:regulation of actin nucleation"/>
    <property type="evidence" value="ECO:0007669"/>
    <property type="project" value="TreeGrafter"/>
</dbReference>
<accession>S9U7U2</accession>
<dbReference type="Pfam" id="PF10266">
    <property type="entry name" value="Strumpellin"/>
    <property type="match status" value="1"/>
</dbReference>
<dbReference type="PANTHER" id="PTHR15691:SF6">
    <property type="entry name" value="WASH COMPLEX SUBUNIT 5"/>
    <property type="match status" value="1"/>
</dbReference>
<comment type="similarity">
    <text evidence="1">Belongs to the strumpellin family.</text>
</comment>
<dbReference type="InterPro" id="IPR019393">
    <property type="entry name" value="WASH_strumpellin"/>
</dbReference>
<evidence type="ECO:0000313" key="2">
    <source>
        <dbReference type="EMBL" id="EPY26817.1"/>
    </source>
</evidence>
<dbReference type="Proteomes" id="UP000015354">
    <property type="component" value="Unassembled WGS sequence"/>
</dbReference>
<keyword evidence="3" id="KW-1185">Reference proteome</keyword>
<dbReference type="GO" id="GO:0005768">
    <property type="term" value="C:endosome"/>
    <property type="evidence" value="ECO:0007669"/>
    <property type="project" value="TreeGrafter"/>
</dbReference>
<protein>
    <recommendedName>
        <fullName evidence="4">WASH complex subunit strumpellin</fullName>
    </recommendedName>
</protein>
<dbReference type="GO" id="GO:0071203">
    <property type="term" value="C:WASH complex"/>
    <property type="evidence" value="ECO:0007669"/>
    <property type="project" value="InterPro"/>
</dbReference>
<name>S9U7U2_9TRYP</name>
<organism evidence="2 3">
    <name type="scientific">Strigomonas culicis</name>
    <dbReference type="NCBI Taxonomy" id="28005"/>
    <lineage>
        <taxon>Eukaryota</taxon>
        <taxon>Discoba</taxon>
        <taxon>Euglenozoa</taxon>
        <taxon>Kinetoplastea</taxon>
        <taxon>Metakinetoplastina</taxon>
        <taxon>Trypanosomatida</taxon>
        <taxon>Trypanosomatidae</taxon>
        <taxon>Strigomonadinae</taxon>
        <taxon>Strigomonas</taxon>
    </lineage>
</organism>
<dbReference type="OrthoDB" id="565118at2759"/>
<dbReference type="GO" id="GO:0030041">
    <property type="term" value="P:actin filament polymerization"/>
    <property type="evidence" value="ECO:0007669"/>
    <property type="project" value="TreeGrafter"/>
</dbReference>
<sequence length="1290" mass="144454">MFFFPFSSREAQPSSAVRCITCFLYVCFFFRTCTSYLLPLTKCVCLCSLPTFLFFLKIRVLPLLPLVFFSPFVDSVAVLSHRMQRLTLGLADGASDQRSDFLNDDCGKAALQLCARGSIIIAELLRLSDCVPEPFLDPAHSDYAEVLCDFRYFRQQEAFDAKLKSSPELLEKDNTFYQTHLEVLDAFFHLFKSVRDYVQDLNQFVSFVEEGFYVSHTLNSILATRQGAQLLGEMYHLYGVMLLLMDETIGGVARELLIVSYVRYQGAAADPQTTIDIAGLFCATGCGRAAAPPAGYPTAYFARLPVDTRVVHAIAGRYREDPVYETAEQYTSSQHRCIALASQATVLYVLLFFVPQVLDDDLVTMQDIVERFFADHWVVPYYNGFYADLSQTWRCFACAHRALTARTLQLPSVRFNQKRLWGGLCDAQKVIHHYLREGVLTEECCLDHMFSDILPSVRDTNVALRWFILHGTVRTPSTADAADTEPVSNDAADDTMADVYAAVRHGVTSDALIEALLDTAELEYCLLTLLNRFLPLRHSRWRDARAQTVERMQAIAHFFADKQNFVQAESADEHLGEWFSETGELIGAISFREGKEARLKLQKLVKALSDVEEFHQIDNNLHVKLLVQQSEQLLRQMIHCLVVDDRVLVTLGTISDFSYAWGKMATENLFVPEIQAKLKRHPSVAVQMRSVFAKLSSVLDTPCRRVEQSSQRDARFESALTRVSGFYSNALVTLMQRVLHVIPICIFETLRIVIQLLTSGLRECPIRVHRRDLTAVSQLDVRERLSGLTADIARYANGILAMEHTLVGVVAIDSHKLLTDGIRRELVDQVTRELHVGLASDRGQGCTSADTLEKDLKLLGLRLQGMKRAFEYIQDFIFVNGHKIWLEEMTRIFGFNVDMESNFFARKKLYPTWSSYQSKRIPIPYFDGARGDGSGGGAYSFLGNFVRHLLSLTDPSRATYVPCLNGWVTRASLGEEALEEVVGLRTFKIFAGATGAIGLAALDKLICLILARDMEVATQTVAFLKPPVKEALMDVEQELAPRQSTPSAAGTHYYELLRLLRQDAAPWAAMLCRIGRLQLIRRLVAMELCCDAQLHSGTLSSALRTLNASFLYTLASPDGYRTEEGGSPGAFVRRVNPYLENVGITDVFAKVYHNPASHPALPALPLVAFTTLLSVAPHVEYDASLSCCVPADGSSSTVDPVCVMAGFVILFAQFHPSYRTHFVELVLQATRVSVCTFVPSEGLRERAEVLPALAEVLTKLLYIFVELSDRDLGPAWSAFSQVQPLTQTNF</sequence>
<proteinExistence type="inferred from homology"/>
<dbReference type="PANTHER" id="PTHR15691">
    <property type="entry name" value="WASH COMPLEX SUBUNIT 5"/>
    <property type="match status" value="1"/>
</dbReference>
<dbReference type="GO" id="GO:0007032">
    <property type="term" value="P:endosome organization"/>
    <property type="evidence" value="ECO:0007669"/>
    <property type="project" value="TreeGrafter"/>
</dbReference>
<dbReference type="GO" id="GO:0140285">
    <property type="term" value="P:endosome fission"/>
    <property type="evidence" value="ECO:0007669"/>
    <property type="project" value="TreeGrafter"/>
</dbReference>
<comment type="caution">
    <text evidence="2">The sequence shown here is derived from an EMBL/GenBank/DDBJ whole genome shotgun (WGS) entry which is preliminary data.</text>
</comment>
<evidence type="ECO:0000313" key="3">
    <source>
        <dbReference type="Proteomes" id="UP000015354"/>
    </source>
</evidence>
<dbReference type="EMBL" id="ATMH01006064">
    <property type="protein sequence ID" value="EPY26817.1"/>
    <property type="molecule type" value="Genomic_DNA"/>
</dbReference>
<evidence type="ECO:0000256" key="1">
    <source>
        <dbReference type="ARBA" id="ARBA00006224"/>
    </source>
</evidence>